<evidence type="ECO:0000256" key="2">
    <source>
        <dbReference type="ARBA" id="ARBA00023125"/>
    </source>
</evidence>
<name>A0AA86T790_9BACT</name>
<dbReference type="PANTHER" id="PTHR44688">
    <property type="entry name" value="DNA-BINDING TRANSCRIPTIONAL ACTIVATOR DEVR_DOSR"/>
    <property type="match status" value="1"/>
</dbReference>
<organism evidence="5 6">
    <name type="scientific">Nitrospira tepida</name>
    <dbReference type="NCBI Taxonomy" id="2973512"/>
    <lineage>
        <taxon>Bacteria</taxon>
        <taxon>Pseudomonadati</taxon>
        <taxon>Nitrospirota</taxon>
        <taxon>Nitrospiria</taxon>
        <taxon>Nitrospirales</taxon>
        <taxon>Nitrospiraceae</taxon>
        <taxon>Nitrospira</taxon>
    </lineage>
</organism>
<dbReference type="InterPro" id="IPR036388">
    <property type="entry name" value="WH-like_DNA-bd_sf"/>
</dbReference>
<dbReference type="Pfam" id="PF00196">
    <property type="entry name" value="GerE"/>
    <property type="match status" value="1"/>
</dbReference>
<dbReference type="SUPFAM" id="SSF46894">
    <property type="entry name" value="C-terminal effector domain of the bipartite response regulators"/>
    <property type="match status" value="1"/>
</dbReference>
<evidence type="ECO:0000256" key="3">
    <source>
        <dbReference type="ARBA" id="ARBA00023163"/>
    </source>
</evidence>
<evidence type="ECO:0000313" key="5">
    <source>
        <dbReference type="EMBL" id="CAI4032971.1"/>
    </source>
</evidence>
<dbReference type="PROSITE" id="PS00622">
    <property type="entry name" value="HTH_LUXR_1"/>
    <property type="match status" value="1"/>
</dbReference>
<dbReference type="InterPro" id="IPR036693">
    <property type="entry name" value="TF_LuxR_autoind-bd_dom_sf"/>
</dbReference>
<feature type="domain" description="HTH luxR-type" evidence="4">
    <location>
        <begin position="203"/>
        <end position="230"/>
    </location>
</feature>
<dbReference type="PANTHER" id="PTHR44688:SF16">
    <property type="entry name" value="DNA-BINDING TRANSCRIPTIONAL ACTIVATOR DEVR_DOSR"/>
    <property type="match status" value="1"/>
</dbReference>
<evidence type="ECO:0000313" key="6">
    <source>
        <dbReference type="Proteomes" id="UP001179121"/>
    </source>
</evidence>
<dbReference type="RefSeq" id="WP_289269776.1">
    <property type="nucleotide sequence ID" value="NZ_OX365700.1"/>
</dbReference>
<dbReference type="GO" id="GO:0006355">
    <property type="term" value="P:regulation of DNA-templated transcription"/>
    <property type="evidence" value="ECO:0007669"/>
    <property type="project" value="InterPro"/>
</dbReference>
<dbReference type="EMBL" id="OX365700">
    <property type="protein sequence ID" value="CAI4032971.1"/>
    <property type="molecule type" value="Genomic_DNA"/>
</dbReference>
<proteinExistence type="predicted"/>
<dbReference type="GO" id="GO:0003677">
    <property type="term" value="F:DNA binding"/>
    <property type="evidence" value="ECO:0007669"/>
    <property type="project" value="UniProtKB-KW"/>
</dbReference>
<gene>
    <name evidence="5" type="ORF">DNFV4_03401</name>
</gene>
<dbReference type="InterPro" id="IPR000792">
    <property type="entry name" value="Tscrpt_reg_LuxR_C"/>
</dbReference>
<dbReference type="CDD" id="cd06170">
    <property type="entry name" value="LuxR_C_like"/>
    <property type="match status" value="1"/>
</dbReference>
<accession>A0AA86T790</accession>
<sequence length="266" mass="29727">MIVRGTEALPYPSRKEFQQLRDIMYQTQSVDSPSRLSVLTAAVGSIIPHQFSACGAFSVRKCELQIGHSSYGEEFSYLYASRGFLTDPSIQLMQTTRFGFVTSEDAPAIVVPREVTSLKLDFGIKSCLSVGIRGVLGACTYFAFSNFDHKAMPKLRAIMQIISPHFHLAYLRALTTPDQPPVETPPAHLTKREEEIMRWVAEGKTNWEISVILGVSLNTVKFHLKNIYEKLGGVENRWSAIANWQSQHNELLLPSVRAHCHSAATS</sequence>
<dbReference type="KEGG" id="nti:DNFV4_03401"/>
<keyword evidence="3" id="KW-0804">Transcription</keyword>
<dbReference type="SMART" id="SM00421">
    <property type="entry name" value="HTH_LUXR"/>
    <property type="match status" value="1"/>
</dbReference>
<keyword evidence="2" id="KW-0238">DNA-binding</keyword>
<dbReference type="SUPFAM" id="SSF75516">
    <property type="entry name" value="Pheromone-binding domain of LuxR-like quorum-sensing transcription factors"/>
    <property type="match status" value="1"/>
</dbReference>
<dbReference type="InterPro" id="IPR016032">
    <property type="entry name" value="Sig_transdc_resp-reg_C-effctor"/>
</dbReference>
<dbReference type="PRINTS" id="PR00038">
    <property type="entry name" value="HTHLUXR"/>
</dbReference>
<dbReference type="Gene3D" id="1.10.10.10">
    <property type="entry name" value="Winged helix-like DNA-binding domain superfamily/Winged helix DNA-binding domain"/>
    <property type="match status" value="1"/>
</dbReference>
<dbReference type="Proteomes" id="UP001179121">
    <property type="component" value="Chromosome"/>
</dbReference>
<keyword evidence="6" id="KW-1185">Reference proteome</keyword>
<protein>
    <submittedName>
        <fullName evidence="5">LuxR family transcriptional regulator</fullName>
    </submittedName>
</protein>
<reference evidence="5" key="1">
    <citation type="submission" date="2022-10" db="EMBL/GenBank/DDBJ databases">
        <authorList>
            <person name="Koch H."/>
        </authorList>
    </citation>
    <scope>NUCLEOTIDE SEQUENCE</scope>
    <source>
        <strain evidence="5">DNF</strain>
    </source>
</reference>
<keyword evidence="1" id="KW-0805">Transcription regulation</keyword>
<dbReference type="Gene3D" id="3.30.450.80">
    <property type="entry name" value="Transcription factor LuxR-like, autoinducer-binding domain"/>
    <property type="match status" value="1"/>
</dbReference>
<dbReference type="AlphaFoldDB" id="A0AA86T790"/>
<evidence type="ECO:0000256" key="1">
    <source>
        <dbReference type="ARBA" id="ARBA00023015"/>
    </source>
</evidence>
<evidence type="ECO:0000259" key="4">
    <source>
        <dbReference type="PROSITE" id="PS00622"/>
    </source>
</evidence>